<gene>
    <name evidence="1" type="ORF">Terrestrivirus3_91</name>
</gene>
<dbReference type="EMBL" id="MK071981">
    <property type="protein sequence ID" value="AYV75822.1"/>
    <property type="molecule type" value="Genomic_DNA"/>
</dbReference>
<proteinExistence type="predicted"/>
<evidence type="ECO:0000313" key="1">
    <source>
        <dbReference type="EMBL" id="AYV75822.1"/>
    </source>
</evidence>
<protein>
    <submittedName>
        <fullName evidence="1">Uncharacterized protein</fullName>
    </submittedName>
</protein>
<name>A0A3G4ZLT6_9VIRU</name>
<sequence length="39" mass="4667">MGWKVKVNGNKIIMRKKLTDMTEIDYDIPRLIETLMELE</sequence>
<organism evidence="1">
    <name type="scientific">Terrestrivirus sp</name>
    <dbReference type="NCBI Taxonomy" id="2487775"/>
    <lineage>
        <taxon>Viruses</taxon>
        <taxon>Varidnaviria</taxon>
        <taxon>Bamfordvirae</taxon>
        <taxon>Nucleocytoviricota</taxon>
        <taxon>Megaviricetes</taxon>
        <taxon>Imitervirales</taxon>
        <taxon>Mimiviridae</taxon>
        <taxon>Klosneuvirinae</taxon>
    </lineage>
</organism>
<accession>A0A3G4ZLT6</accession>
<reference evidence="1" key="1">
    <citation type="submission" date="2018-10" db="EMBL/GenBank/DDBJ databases">
        <title>Hidden diversity of soil giant viruses.</title>
        <authorList>
            <person name="Schulz F."/>
            <person name="Alteio L."/>
            <person name="Goudeau D."/>
            <person name="Ryan E.M."/>
            <person name="Malmstrom R.R."/>
            <person name="Blanchard J."/>
            <person name="Woyke T."/>
        </authorList>
    </citation>
    <scope>NUCLEOTIDE SEQUENCE</scope>
    <source>
        <strain evidence="1">TEV1</strain>
    </source>
</reference>